<keyword evidence="6" id="KW-1185">Reference proteome</keyword>
<sequence length="130" mass="14863">SAVIRFNITGYKEFALKQPKPYHLFVLLSANQGVGAHTDEKDPVFFGVIDAYTNSEIQRVHELKAVPLLVHFGPKSALTKKKRSGAVMIKSGDQFRITKYDHTPEDFLEWMNQKTTRDVKVFRTSHEKLS</sequence>
<evidence type="ECO:0000256" key="4">
    <source>
        <dbReference type="ARBA" id="ARBA00023136"/>
    </source>
</evidence>
<dbReference type="EMBL" id="GG671438">
    <property type="protein sequence ID" value="EER18948.1"/>
    <property type="molecule type" value="Genomic_DNA"/>
</dbReference>
<dbReference type="Proteomes" id="UP000007800">
    <property type="component" value="Unassembled WGS sequence"/>
</dbReference>
<evidence type="ECO:0000256" key="2">
    <source>
        <dbReference type="ARBA" id="ARBA00022692"/>
    </source>
</evidence>
<feature type="non-terminal residue" evidence="5">
    <location>
        <position position="130"/>
    </location>
</feature>
<dbReference type="RefSeq" id="XP_002787152.1">
    <property type="nucleotide sequence ID" value="XM_002787106.1"/>
</dbReference>
<keyword evidence="4" id="KW-0472">Membrane</keyword>
<evidence type="ECO:0000256" key="1">
    <source>
        <dbReference type="ARBA" id="ARBA00004141"/>
    </source>
</evidence>
<feature type="non-terminal residue" evidence="5">
    <location>
        <position position="1"/>
    </location>
</feature>
<comment type="subcellular location">
    <subcellularLocation>
        <location evidence="1">Membrane</location>
        <topology evidence="1">Multi-pass membrane protein</topology>
    </subcellularLocation>
</comment>
<reference evidence="5 6" key="1">
    <citation type="submission" date="2008-07" db="EMBL/GenBank/DDBJ databases">
        <authorList>
            <person name="El-Sayed N."/>
            <person name="Caler E."/>
            <person name="Inman J."/>
            <person name="Amedeo P."/>
            <person name="Hass B."/>
            <person name="Wortman J."/>
        </authorList>
    </citation>
    <scope>NUCLEOTIDE SEQUENCE [LARGE SCALE GENOMIC DNA]</scope>
    <source>
        <strain evidence="6">ATCC 50983 / TXsc</strain>
    </source>
</reference>
<evidence type="ECO:0000313" key="5">
    <source>
        <dbReference type="EMBL" id="EER18948.1"/>
    </source>
</evidence>
<keyword evidence="3" id="KW-1133">Transmembrane helix</keyword>
<evidence type="ECO:0000313" key="6">
    <source>
        <dbReference type="Proteomes" id="UP000007800"/>
    </source>
</evidence>
<dbReference type="Pfam" id="PF04756">
    <property type="entry name" value="OST3_OST6"/>
    <property type="match status" value="1"/>
</dbReference>
<gene>
    <name evidence="5" type="ORF">Pmar_PMAR017544</name>
</gene>
<dbReference type="Gene3D" id="3.40.30.10">
    <property type="entry name" value="Glutaredoxin"/>
    <property type="match status" value="1"/>
</dbReference>
<keyword evidence="2" id="KW-0812">Transmembrane</keyword>
<dbReference type="InterPro" id="IPR021149">
    <property type="entry name" value="OligosaccharylTrfase_OST3/OST6"/>
</dbReference>
<name>C5K995_PERM5</name>
<dbReference type="AlphaFoldDB" id="C5K995"/>
<dbReference type="InParanoid" id="C5K995"/>
<dbReference type="OrthoDB" id="342809at2759"/>
<proteinExistence type="predicted"/>
<protein>
    <submittedName>
        <fullName evidence="5">Uncharacterized protein</fullName>
    </submittedName>
</protein>
<accession>C5K995</accession>
<evidence type="ECO:0000256" key="3">
    <source>
        <dbReference type="ARBA" id="ARBA00022989"/>
    </source>
</evidence>
<dbReference type="GO" id="GO:0016020">
    <property type="term" value="C:membrane"/>
    <property type="evidence" value="ECO:0007669"/>
    <property type="project" value="UniProtKB-SubCell"/>
</dbReference>
<dbReference type="GeneID" id="9049433"/>
<organism evidence="6">
    <name type="scientific">Perkinsus marinus (strain ATCC 50983 / TXsc)</name>
    <dbReference type="NCBI Taxonomy" id="423536"/>
    <lineage>
        <taxon>Eukaryota</taxon>
        <taxon>Sar</taxon>
        <taxon>Alveolata</taxon>
        <taxon>Perkinsozoa</taxon>
        <taxon>Perkinsea</taxon>
        <taxon>Perkinsida</taxon>
        <taxon>Perkinsidae</taxon>
        <taxon>Perkinsus</taxon>
    </lineage>
</organism>